<evidence type="ECO:0000313" key="2">
    <source>
        <dbReference type="EMBL" id="PTQ57121.1"/>
    </source>
</evidence>
<dbReference type="Proteomes" id="UP000244338">
    <property type="component" value="Unassembled WGS sequence"/>
</dbReference>
<keyword evidence="1" id="KW-0812">Transmembrane</keyword>
<evidence type="ECO:0000313" key="3">
    <source>
        <dbReference type="Proteomes" id="UP000244338"/>
    </source>
</evidence>
<protein>
    <recommendedName>
        <fullName evidence="4">DUF4227 family protein</fullName>
    </recommendedName>
</protein>
<keyword evidence="1" id="KW-0472">Membrane</keyword>
<feature type="transmembrane region" description="Helical" evidence="1">
    <location>
        <begin position="7"/>
        <end position="29"/>
    </location>
</feature>
<dbReference type="AlphaFoldDB" id="A0A2R6Y377"/>
<name>A0A2R6Y377_9BACL</name>
<keyword evidence="1" id="KW-1133">Transmembrane helix</keyword>
<evidence type="ECO:0000256" key="1">
    <source>
        <dbReference type="SAM" id="Phobius"/>
    </source>
</evidence>
<gene>
    <name evidence="2" type="ORF">BSOLF_2153</name>
</gene>
<dbReference type="EMBL" id="PEBX01000012">
    <property type="protein sequence ID" value="PTQ57121.1"/>
    <property type="molecule type" value="Genomic_DNA"/>
</dbReference>
<organism evidence="2 3">
    <name type="scientific">Candidatus Carbonibacillus altaicus</name>
    <dbReference type="NCBI Taxonomy" id="2163959"/>
    <lineage>
        <taxon>Bacteria</taxon>
        <taxon>Bacillati</taxon>
        <taxon>Bacillota</taxon>
        <taxon>Bacilli</taxon>
        <taxon>Bacillales</taxon>
        <taxon>Candidatus Carbonibacillus</taxon>
    </lineage>
</organism>
<accession>A0A2R6Y377</accession>
<evidence type="ECO:0008006" key="4">
    <source>
        <dbReference type="Google" id="ProtNLM"/>
    </source>
</evidence>
<sequence>MIISLKRLTAVFATFLTFIVLFLAMFIWVDRLMNTIHPAWATRGSAYTVEVDGPATELYKPVHSADGADESAPVNRLFYFWYHGE</sequence>
<proteinExistence type="predicted"/>
<reference evidence="3" key="1">
    <citation type="journal article" date="2018" name="Sci. Rep.">
        <title>Lignite coal burning seam in the remote Altai Mountains harbors a hydrogen-driven thermophilic microbial community.</title>
        <authorList>
            <person name="Kadnikov V.V."/>
            <person name="Mardanov A.V."/>
            <person name="Ivasenko D.A."/>
            <person name="Antsiferov D.V."/>
            <person name="Beletsky A.V."/>
            <person name="Karnachuk O.V."/>
            <person name="Ravin N.V."/>
        </authorList>
    </citation>
    <scope>NUCLEOTIDE SEQUENCE [LARGE SCALE GENOMIC DNA]</scope>
</reference>
<comment type="caution">
    <text evidence="2">The sequence shown here is derived from an EMBL/GenBank/DDBJ whole genome shotgun (WGS) entry which is preliminary data.</text>
</comment>